<dbReference type="SUPFAM" id="SSF140683">
    <property type="entry name" value="SP0561-like"/>
    <property type="match status" value="1"/>
</dbReference>
<dbReference type="EMBL" id="AP011529">
    <property type="protein sequence ID" value="BAI80764.1"/>
    <property type="molecule type" value="Genomic_DNA"/>
</dbReference>
<name>D3PDU1_DEFDS</name>
<dbReference type="OrthoDB" id="47460at2"/>
<dbReference type="KEGG" id="ddf:DEFDS_1297"/>
<dbReference type="RefSeq" id="WP_013008011.1">
    <property type="nucleotide sequence ID" value="NC_013939.1"/>
</dbReference>
<accession>D3PDU1</accession>
<gene>
    <name evidence="1" type="ordered locus">DEFDS_1297</name>
</gene>
<protein>
    <recommendedName>
        <fullName evidence="3">DUF1858 domain-containing protein</fullName>
    </recommendedName>
</protein>
<organism evidence="1 2">
    <name type="scientific">Deferribacter desulfuricans (strain DSM 14783 / JCM 11476 / NBRC 101012 / SSM1)</name>
    <dbReference type="NCBI Taxonomy" id="639282"/>
    <lineage>
        <taxon>Bacteria</taxon>
        <taxon>Pseudomonadati</taxon>
        <taxon>Deferribacterota</taxon>
        <taxon>Deferribacteres</taxon>
        <taxon>Deferribacterales</taxon>
        <taxon>Deferribacteraceae</taxon>
        <taxon>Deferribacter</taxon>
    </lineage>
</organism>
<evidence type="ECO:0000313" key="2">
    <source>
        <dbReference type="Proteomes" id="UP000001520"/>
    </source>
</evidence>
<proteinExistence type="predicted"/>
<dbReference type="eggNOG" id="ENOG5033GEH">
    <property type="taxonomic scope" value="Bacteria"/>
</dbReference>
<keyword evidence="2" id="KW-1185">Reference proteome</keyword>
<dbReference type="Proteomes" id="UP000001520">
    <property type="component" value="Chromosome"/>
</dbReference>
<sequence length="64" mass="7379">MITKETTIEELVNKKPKSVEYMSKKGIICVKCGEPIWGTIYEVCKDKGFNDQEIEEIVKELNNL</sequence>
<reference evidence="1 2" key="1">
    <citation type="journal article" date="2010" name="DNA Res.">
        <title>Bacterial lifestyle in a deep-sea hydrothermal vent chimney revealed by the genome sequence of the thermophilic bacterium Deferribacter desulfuricans SSM1.</title>
        <authorList>
            <person name="Takaki Y."/>
            <person name="Shimamura S."/>
            <person name="Nakagawa S."/>
            <person name="Fukuhara Y."/>
            <person name="Horikawa H."/>
            <person name="Ankai A."/>
            <person name="Harada T."/>
            <person name="Hosoyama A."/>
            <person name="Oguchi A."/>
            <person name="Fukui S."/>
            <person name="Fujita N."/>
            <person name="Takami H."/>
            <person name="Takai K."/>
        </authorList>
    </citation>
    <scope>NUCLEOTIDE SEQUENCE [LARGE SCALE GENOMIC DNA]</scope>
    <source>
        <strain evidence="2">DSM 14783 / JCM 11476 / NBRC 101012 / SSM1</strain>
    </source>
</reference>
<dbReference type="InterPro" id="IPR038062">
    <property type="entry name" value="ScdA-like_N_sf"/>
</dbReference>
<dbReference type="HOGENOM" id="CLU_180540_4_0_0"/>
<evidence type="ECO:0000313" key="1">
    <source>
        <dbReference type="EMBL" id="BAI80764.1"/>
    </source>
</evidence>
<evidence type="ECO:0008006" key="3">
    <source>
        <dbReference type="Google" id="ProtNLM"/>
    </source>
</evidence>
<dbReference type="STRING" id="639282.DEFDS_1297"/>
<dbReference type="Gene3D" id="1.10.3910.10">
    <property type="entry name" value="SP0561-like"/>
    <property type="match status" value="1"/>
</dbReference>
<dbReference type="AlphaFoldDB" id="D3PDU1"/>